<dbReference type="Proteomes" id="UP001144396">
    <property type="component" value="Unassembled WGS sequence"/>
</dbReference>
<evidence type="ECO:0000313" key="8">
    <source>
        <dbReference type="EMBL" id="GLI25923.1"/>
    </source>
</evidence>
<name>A0A9W6FQC0_9MICO</name>
<protein>
    <recommendedName>
        <fullName evidence="3">Aldehyde dehydrogenase</fullName>
    </recommendedName>
</protein>
<evidence type="ECO:0000256" key="3">
    <source>
        <dbReference type="PIRNR" id="PIRNR036492"/>
    </source>
</evidence>
<dbReference type="InterPro" id="IPR029510">
    <property type="entry name" value="Ald_DH_CS_GLU"/>
</dbReference>
<dbReference type="Pfam" id="PF00171">
    <property type="entry name" value="Aldedh"/>
    <property type="match status" value="1"/>
</dbReference>
<dbReference type="AlphaFoldDB" id="A0A9W6FQC0"/>
<evidence type="ECO:0000256" key="2">
    <source>
        <dbReference type="ARBA" id="ARBA00023002"/>
    </source>
</evidence>
<reference evidence="8" key="1">
    <citation type="submission" date="2022-12" db="EMBL/GenBank/DDBJ databases">
        <title>Reference genome sequencing for broad-spectrum identification of bacterial and archaeal isolates by mass spectrometry.</title>
        <authorList>
            <person name="Sekiguchi Y."/>
            <person name="Tourlousse D.M."/>
        </authorList>
    </citation>
    <scope>NUCLEOTIDE SEQUENCE</scope>
    <source>
        <strain evidence="8">14</strain>
    </source>
</reference>
<proteinExistence type="inferred from homology"/>
<gene>
    <name evidence="8" type="ORF">ARHIZOSPH14_01650</name>
</gene>
<feature type="domain" description="Aldehyde dehydrogenase" evidence="7">
    <location>
        <begin position="15"/>
        <end position="447"/>
    </location>
</feature>
<evidence type="ECO:0000259" key="7">
    <source>
        <dbReference type="Pfam" id="PF00171"/>
    </source>
</evidence>
<dbReference type="InterPro" id="IPR015590">
    <property type="entry name" value="Aldehyde_DH_dom"/>
</dbReference>
<evidence type="ECO:0000256" key="6">
    <source>
        <dbReference type="RuleBase" id="RU003345"/>
    </source>
</evidence>
<keyword evidence="9" id="KW-1185">Reference proteome</keyword>
<dbReference type="RefSeq" id="WP_281881928.1">
    <property type="nucleotide sequence ID" value="NZ_BSDP01000001.1"/>
</dbReference>
<dbReference type="GO" id="GO:0016620">
    <property type="term" value="F:oxidoreductase activity, acting on the aldehyde or oxo group of donors, NAD or NADP as acceptor"/>
    <property type="evidence" value="ECO:0007669"/>
    <property type="project" value="InterPro"/>
</dbReference>
<dbReference type="InterPro" id="IPR016163">
    <property type="entry name" value="Ald_DH_C"/>
</dbReference>
<dbReference type="InterPro" id="IPR012394">
    <property type="entry name" value="Aldehyde_DH_NAD(P)"/>
</dbReference>
<dbReference type="Gene3D" id="3.40.309.10">
    <property type="entry name" value="Aldehyde Dehydrogenase, Chain A, domain 2"/>
    <property type="match status" value="1"/>
</dbReference>
<feature type="active site" evidence="4 5">
    <location>
        <position position="226"/>
    </location>
</feature>
<dbReference type="PANTHER" id="PTHR11699">
    <property type="entry name" value="ALDEHYDE DEHYDROGENASE-RELATED"/>
    <property type="match status" value="1"/>
</dbReference>
<dbReference type="CDD" id="cd07099">
    <property type="entry name" value="ALDH_DDALDH"/>
    <property type="match status" value="1"/>
</dbReference>
<dbReference type="EMBL" id="BSDP01000001">
    <property type="protein sequence ID" value="GLI25923.1"/>
    <property type="molecule type" value="Genomic_DNA"/>
</dbReference>
<sequence length="484" mass="50939">MTLTDSPKLQQQPEQPLPDVTATVAAAREASAWWAGLGYAERRRRTLAWKNAIANGAEELAEIISRETGKPVGDATLEIMLTLGHLDWAAKHARKVLKRRGVPAGAVAFNQKATLGYEPYGVVAVIGPWNYPLYTPMGSVGYAIAAGNAVVFKPSELTPDTAVWLAEAWTRANPEQPVLQVVTGGGEVGGALIRAGVDKVGFTGSTATAKKVMAACAEQLTPLVAECGGKDAMIVAADANLDLATDFAVFGGFGNSGQTCVGVERVYVVESVRRQFLDLLVEKARTLAPGTDESASYGRMTHPAGGDVVREHVQDALTRGGTAVLGGVDSVKAPFVEPIVLTDVPEDADAVCVETFGPTLVVNGVADLDEAVEKANATDYGLGASIFTRNHKLGERLAARLKAGAVTIDSVLGFAGVAALPFGGVGGSGFGRVHGPDGLREFSRAKSMTVQRFKAPLDLLRIDRSERDMKIAKSMLHSLHGSRK</sequence>
<dbReference type="PROSITE" id="PS00687">
    <property type="entry name" value="ALDEHYDE_DEHYDR_GLU"/>
    <property type="match status" value="1"/>
</dbReference>
<accession>A0A9W6FQC0</accession>
<evidence type="ECO:0000256" key="1">
    <source>
        <dbReference type="ARBA" id="ARBA00009986"/>
    </source>
</evidence>
<organism evidence="8 9">
    <name type="scientific">Agromyces rhizosphaerae</name>
    <dbReference type="NCBI Taxonomy" id="88374"/>
    <lineage>
        <taxon>Bacteria</taxon>
        <taxon>Bacillati</taxon>
        <taxon>Actinomycetota</taxon>
        <taxon>Actinomycetes</taxon>
        <taxon>Micrococcales</taxon>
        <taxon>Microbacteriaceae</taxon>
        <taxon>Agromyces</taxon>
    </lineage>
</organism>
<dbReference type="PIRSF" id="PIRSF036492">
    <property type="entry name" value="ALDH"/>
    <property type="match status" value="1"/>
</dbReference>
<dbReference type="InterPro" id="IPR016161">
    <property type="entry name" value="Ald_DH/histidinol_DH"/>
</dbReference>
<feature type="active site" evidence="4">
    <location>
        <position position="260"/>
    </location>
</feature>
<evidence type="ECO:0000313" key="9">
    <source>
        <dbReference type="Proteomes" id="UP001144396"/>
    </source>
</evidence>
<dbReference type="InterPro" id="IPR016160">
    <property type="entry name" value="Ald_DH_CS_CYS"/>
</dbReference>
<keyword evidence="2 3" id="KW-0560">Oxidoreductase</keyword>
<comment type="similarity">
    <text evidence="1 3 6">Belongs to the aldehyde dehydrogenase family.</text>
</comment>
<dbReference type="Gene3D" id="3.40.605.10">
    <property type="entry name" value="Aldehyde Dehydrogenase, Chain A, domain 1"/>
    <property type="match status" value="1"/>
</dbReference>
<dbReference type="GO" id="GO:0006081">
    <property type="term" value="P:aldehyde metabolic process"/>
    <property type="evidence" value="ECO:0007669"/>
    <property type="project" value="InterPro"/>
</dbReference>
<dbReference type="PROSITE" id="PS00070">
    <property type="entry name" value="ALDEHYDE_DEHYDR_CYS"/>
    <property type="match status" value="1"/>
</dbReference>
<dbReference type="SUPFAM" id="SSF53720">
    <property type="entry name" value="ALDH-like"/>
    <property type="match status" value="1"/>
</dbReference>
<dbReference type="InterPro" id="IPR016162">
    <property type="entry name" value="Ald_DH_N"/>
</dbReference>
<evidence type="ECO:0000256" key="4">
    <source>
        <dbReference type="PIRSR" id="PIRSR036492-1"/>
    </source>
</evidence>
<evidence type="ECO:0000256" key="5">
    <source>
        <dbReference type="PROSITE-ProRule" id="PRU10007"/>
    </source>
</evidence>
<comment type="caution">
    <text evidence="8">The sequence shown here is derived from an EMBL/GenBank/DDBJ whole genome shotgun (WGS) entry which is preliminary data.</text>
</comment>